<accession>A0ACC2LDI6</accession>
<sequence>MKPLQNNCQAILYQRKQYVELLLVDKDGGLIHDQVLEGLTLQGQATIDAVDFFQARKVIEERKIGACFRFQDSCFLCSLGSAQPINQG</sequence>
<gene>
    <name evidence="1" type="ORF">MRB53_024556</name>
</gene>
<reference evidence="1 2" key="1">
    <citation type="journal article" date="2022" name="Hortic Res">
        <title>A haplotype resolved chromosomal level avocado genome allows analysis of novel avocado genes.</title>
        <authorList>
            <person name="Nath O."/>
            <person name="Fletcher S.J."/>
            <person name="Hayward A."/>
            <person name="Shaw L.M."/>
            <person name="Masouleh A.K."/>
            <person name="Furtado A."/>
            <person name="Henry R.J."/>
            <person name="Mitter N."/>
        </authorList>
    </citation>
    <scope>NUCLEOTIDE SEQUENCE [LARGE SCALE GENOMIC DNA]</scope>
    <source>
        <strain evidence="2">cv. Hass</strain>
    </source>
</reference>
<organism evidence="1 2">
    <name type="scientific">Persea americana</name>
    <name type="common">Avocado</name>
    <dbReference type="NCBI Taxonomy" id="3435"/>
    <lineage>
        <taxon>Eukaryota</taxon>
        <taxon>Viridiplantae</taxon>
        <taxon>Streptophyta</taxon>
        <taxon>Embryophyta</taxon>
        <taxon>Tracheophyta</taxon>
        <taxon>Spermatophyta</taxon>
        <taxon>Magnoliopsida</taxon>
        <taxon>Magnoliidae</taxon>
        <taxon>Laurales</taxon>
        <taxon>Lauraceae</taxon>
        <taxon>Persea</taxon>
    </lineage>
</organism>
<evidence type="ECO:0000313" key="1">
    <source>
        <dbReference type="EMBL" id="KAJ8631233.1"/>
    </source>
</evidence>
<dbReference type="Proteomes" id="UP001234297">
    <property type="component" value="Chromosome 7"/>
</dbReference>
<keyword evidence="2" id="KW-1185">Reference proteome</keyword>
<dbReference type="EMBL" id="CM056815">
    <property type="protein sequence ID" value="KAJ8631233.1"/>
    <property type="molecule type" value="Genomic_DNA"/>
</dbReference>
<evidence type="ECO:0000313" key="2">
    <source>
        <dbReference type="Proteomes" id="UP001234297"/>
    </source>
</evidence>
<proteinExistence type="predicted"/>
<protein>
    <submittedName>
        <fullName evidence="1">Uncharacterized protein</fullName>
    </submittedName>
</protein>
<name>A0ACC2LDI6_PERAE</name>
<comment type="caution">
    <text evidence="1">The sequence shown here is derived from an EMBL/GenBank/DDBJ whole genome shotgun (WGS) entry which is preliminary data.</text>
</comment>